<evidence type="ECO:0000313" key="1">
    <source>
        <dbReference type="EMBL" id="CAK9167279.1"/>
    </source>
</evidence>
<dbReference type="Proteomes" id="UP001642360">
    <property type="component" value="Unassembled WGS sequence"/>
</dbReference>
<dbReference type="AlphaFoldDB" id="A0ABC8TJV5"/>
<protein>
    <submittedName>
        <fullName evidence="1">Uncharacterized protein</fullName>
    </submittedName>
</protein>
<keyword evidence="2" id="KW-1185">Reference proteome</keyword>
<proteinExistence type="predicted"/>
<accession>A0ABC8TJV5</accession>
<dbReference type="EMBL" id="CAUOFW020004791">
    <property type="protein sequence ID" value="CAK9167279.1"/>
    <property type="molecule type" value="Genomic_DNA"/>
</dbReference>
<comment type="caution">
    <text evidence="1">The sequence shown here is derived from an EMBL/GenBank/DDBJ whole genome shotgun (WGS) entry which is preliminary data.</text>
</comment>
<evidence type="ECO:0000313" key="2">
    <source>
        <dbReference type="Proteomes" id="UP001642360"/>
    </source>
</evidence>
<reference evidence="1 2" key="1">
    <citation type="submission" date="2024-02" db="EMBL/GenBank/DDBJ databases">
        <authorList>
            <person name="Vignale AGUSTIN F."/>
            <person name="Sosa J E."/>
            <person name="Modenutti C."/>
        </authorList>
    </citation>
    <scope>NUCLEOTIDE SEQUENCE [LARGE SCALE GENOMIC DNA]</scope>
</reference>
<feature type="non-terminal residue" evidence="1">
    <location>
        <position position="121"/>
    </location>
</feature>
<gene>
    <name evidence="1" type="ORF">ILEXP_LOCUS36541</name>
</gene>
<organism evidence="1 2">
    <name type="scientific">Ilex paraguariensis</name>
    <name type="common">yerba mate</name>
    <dbReference type="NCBI Taxonomy" id="185542"/>
    <lineage>
        <taxon>Eukaryota</taxon>
        <taxon>Viridiplantae</taxon>
        <taxon>Streptophyta</taxon>
        <taxon>Embryophyta</taxon>
        <taxon>Tracheophyta</taxon>
        <taxon>Spermatophyta</taxon>
        <taxon>Magnoliopsida</taxon>
        <taxon>eudicotyledons</taxon>
        <taxon>Gunneridae</taxon>
        <taxon>Pentapetalae</taxon>
        <taxon>asterids</taxon>
        <taxon>campanulids</taxon>
        <taxon>Aquifoliales</taxon>
        <taxon>Aquifoliaceae</taxon>
        <taxon>Ilex</taxon>
    </lineage>
</organism>
<name>A0ABC8TJV5_9AQUA</name>
<sequence length="121" mass="13724">MVFYLERVTPRGQTIIPLVFCKTPQIGDWGDSDVDLNDPQVVEGHQAEEMVDVVFPRITHFDDDVERAIYLYIFDLNLSSDEILVSVGDHEQGTRGVLQALAPLQWLSGITGRWYLPTVFS</sequence>